<sequence length="79" mass="8666">MDTDANPSDTDYVIGHASEDDSLLEVSVCIDMTFKVNYKKDELSDGSCGGNGFRDPGQNKGGRFENFNLVICIATIWNL</sequence>
<dbReference type="Proteomes" id="UP000887116">
    <property type="component" value="Unassembled WGS sequence"/>
</dbReference>
<evidence type="ECO:0000313" key="2">
    <source>
        <dbReference type="Proteomes" id="UP000887116"/>
    </source>
</evidence>
<name>A0A8X6KMT0_TRICU</name>
<dbReference type="AlphaFoldDB" id="A0A8X6KMT0"/>
<comment type="caution">
    <text evidence="1">The sequence shown here is derived from an EMBL/GenBank/DDBJ whole genome shotgun (WGS) entry which is preliminary data.</text>
</comment>
<accession>A0A8X6KMT0</accession>
<dbReference type="EMBL" id="BMAO01031846">
    <property type="protein sequence ID" value="GFQ78016.1"/>
    <property type="molecule type" value="Genomic_DNA"/>
</dbReference>
<keyword evidence="2" id="KW-1185">Reference proteome</keyword>
<protein>
    <submittedName>
        <fullName evidence="1">Uncharacterized protein</fullName>
    </submittedName>
</protein>
<reference evidence="1" key="1">
    <citation type="submission" date="2020-07" db="EMBL/GenBank/DDBJ databases">
        <title>Multicomponent nature underlies the extraordinary mechanical properties of spider dragline silk.</title>
        <authorList>
            <person name="Kono N."/>
            <person name="Nakamura H."/>
            <person name="Mori M."/>
            <person name="Yoshida Y."/>
            <person name="Ohtoshi R."/>
            <person name="Malay A.D."/>
            <person name="Moran D.A.P."/>
            <person name="Tomita M."/>
            <person name="Numata K."/>
            <person name="Arakawa K."/>
        </authorList>
    </citation>
    <scope>NUCLEOTIDE SEQUENCE</scope>
</reference>
<organism evidence="1 2">
    <name type="scientific">Trichonephila clavata</name>
    <name type="common">Joro spider</name>
    <name type="synonym">Nephila clavata</name>
    <dbReference type="NCBI Taxonomy" id="2740835"/>
    <lineage>
        <taxon>Eukaryota</taxon>
        <taxon>Metazoa</taxon>
        <taxon>Ecdysozoa</taxon>
        <taxon>Arthropoda</taxon>
        <taxon>Chelicerata</taxon>
        <taxon>Arachnida</taxon>
        <taxon>Araneae</taxon>
        <taxon>Araneomorphae</taxon>
        <taxon>Entelegynae</taxon>
        <taxon>Araneoidea</taxon>
        <taxon>Nephilidae</taxon>
        <taxon>Trichonephila</taxon>
    </lineage>
</organism>
<evidence type="ECO:0000313" key="1">
    <source>
        <dbReference type="EMBL" id="GFQ78016.1"/>
    </source>
</evidence>
<gene>
    <name evidence="1" type="ORF">TNCT_57141</name>
</gene>
<proteinExistence type="predicted"/>